<evidence type="ECO:0000256" key="1">
    <source>
        <dbReference type="ARBA" id="ARBA00005662"/>
    </source>
</evidence>
<proteinExistence type="inferred from homology"/>
<dbReference type="InterPro" id="IPR029052">
    <property type="entry name" value="Metallo-depent_PP-like"/>
</dbReference>
<dbReference type="EMBL" id="UOFY01000071">
    <property type="protein sequence ID" value="VAX11585.1"/>
    <property type="molecule type" value="Genomic_DNA"/>
</dbReference>
<dbReference type="SUPFAM" id="SSF56300">
    <property type="entry name" value="Metallo-dependent phosphatases"/>
    <property type="match status" value="1"/>
</dbReference>
<dbReference type="Gene3D" id="3.60.21.10">
    <property type="match status" value="1"/>
</dbReference>
<dbReference type="PANTHER" id="PTHR33393">
    <property type="entry name" value="POLYGLUTAMINE SYNTHESIS ACCESSORY PROTEIN RV0574C-RELATED"/>
    <property type="match status" value="1"/>
</dbReference>
<evidence type="ECO:0000313" key="4">
    <source>
        <dbReference type="EMBL" id="VAX11585.1"/>
    </source>
</evidence>
<sequence length="383" mass="41639">MGRFFLYSALALFTLEAFSLEPQATELAYSKSVDPLLAPESSRRITISLVGDMMLGTDFPENTLADDDGVSLLQTVAPFLRDADITFGNLEGVLLDEGEPIKSCNLPDNCYLFRSPSRYVNYLREAGFDVMSLANNHARDFGESGVKASMSTLASAGIRHSGQHGDIASWKVKGSQVALIAFAPFIGSHDMLDEDKAHELVAELSQTHDIVIVSVHAGAEGSEAMHVPFATEHYHGEDRGNVDRFARGVIDAGADLVVGHGPHVPRALHLYRGRMIAYSLGNFCTFWGISVDENRGLAPILHVELDSNGRFLQGQITSALQVRPFGPVLDPEHRAAKLIAELTRADFPDSPLSISNQGQIRLQPAHMNKSTIPQEQTGLSSAF</sequence>
<protein>
    <submittedName>
        <fullName evidence="4">Capsule biosynthesis protein capA</fullName>
    </submittedName>
</protein>
<dbReference type="InterPro" id="IPR019079">
    <property type="entry name" value="Capsule_synth_CapA"/>
</dbReference>
<dbReference type="PANTHER" id="PTHR33393:SF11">
    <property type="entry name" value="POLYGLUTAMINE SYNTHESIS ACCESSORY PROTEIN RV0574C-RELATED"/>
    <property type="match status" value="1"/>
</dbReference>
<feature type="domain" description="Capsule synthesis protein CapA" evidence="3">
    <location>
        <begin position="46"/>
        <end position="287"/>
    </location>
</feature>
<gene>
    <name evidence="4" type="ORF">MNBD_GAMMA25-1572</name>
</gene>
<organism evidence="4">
    <name type="scientific">hydrothermal vent metagenome</name>
    <dbReference type="NCBI Taxonomy" id="652676"/>
    <lineage>
        <taxon>unclassified sequences</taxon>
        <taxon>metagenomes</taxon>
        <taxon>ecological metagenomes</taxon>
    </lineage>
</organism>
<dbReference type="Pfam" id="PF09587">
    <property type="entry name" value="PGA_cap"/>
    <property type="match status" value="1"/>
</dbReference>
<evidence type="ECO:0000259" key="3">
    <source>
        <dbReference type="SMART" id="SM00854"/>
    </source>
</evidence>
<reference evidence="4" key="1">
    <citation type="submission" date="2018-06" db="EMBL/GenBank/DDBJ databases">
        <authorList>
            <person name="Zhirakovskaya E."/>
        </authorList>
    </citation>
    <scope>NUCLEOTIDE SEQUENCE</scope>
</reference>
<comment type="similarity">
    <text evidence="1">Belongs to the CapA family.</text>
</comment>
<evidence type="ECO:0000256" key="2">
    <source>
        <dbReference type="SAM" id="MobiDB-lite"/>
    </source>
</evidence>
<feature type="region of interest" description="Disordered" evidence="2">
    <location>
        <begin position="363"/>
        <end position="383"/>
    </location>
</feature>
<dbReference type="SMART" id="SM00854">
    <property type="entry name" value="PGA_cap"/>
    <property type="match status" value="1"/>
</dbReference>
<dbReference type="CDD" id="cd07381">
    <property type="entry name" value="MPP_CapA"/>
    <property type="match status" value="1"/>
</dbReference>
<name>A0A3B1BYW4_9ZZZZ</name>
<feature type="compositionally biased region" description="Polar residues" evidence="2">
    <location>
        <begin position="368"/>
        <end position="383"/>
    </location>
</feature>
<dbReference type="AlphaFoldDB" id="A0A3B1BYW4"/>
<accession>A0A3B1BYW4</accession>
<dbReference type="InterPro" id="IPR052169">
    <property type="entry name" value="CW_Biosynth-Accessory"/>
</dbReference>